<protein>
    <submittedName>
        <fullName evidence="1">Calcium/calmodulin-dependent protein kinase type 1</fullName>
        <ecNumber evidence="1">2.7.11.17</ecNumber>
    </submittedName>
</protein>
<sequence>MHNLYLVMEMATGGELFDRIWEKGVFYEKEASSLIRTVIEAVEYLHAQGIVHRDLKVIIAI</sequence>
<keyword evidence="2" id="KW-1185">Reference proteome</keyword>
<evidence type="ECO:0000313" key="1">
    <source>
        <dbReference type="EMBL" id="KAJ9059633.1"/>
    </source>
</evidence>
<dbReference type="EC" id="2.7.11.17" evidence="1"/>
<gene>
    <name evidence="1" type="primary">CAMK1_2</name>
    <name evidence="1" type="ORF">DSO57_1039527</name>
</gene>
<evidence type="ECO:0000313" key="2">
    <source>
        <dbReference type="Proteomes" id="UP001165960"/>
    </source>
</evidence>
<reference evidence="1" key="1">
    <citation type="submission" date="2022-04" db="EMBL/GenBank/DDBJ databases">
        <title>Genome of the entomopathogenic fungus Entomophthora muscae.</title>
        <authorList>
            <person name="Elya C."/>
            <person name="Lovett B.R."/>
            <person name="Lee E."/>
            <person name="Macias A.M."/>
            <person name="Hajek A.E."/>
            <person name="De Bivort B.L."/>
            <person name="Kasson M.T."/>
            <person name="De Fine Licht H.H."/>
            <person name="Stajich J.E."/>
        </authorList>
    </citation>
    <scope>NUCLEOTIDE SEQUENCE</scope>
    <source>
        <strain evidence="1">Berkeley</strain>
    </source>
</reference>
<dbReference type="EMBL" id="QTSX02005658">
    <property type="protein sequence ID" value="KAJ9059633.1"/>
    <property type="molecule type" value="Genomic_DNA"/>
</dbReference>
<organism evidence="1 2">
    <name type="scientific">Entomophthora muscae</name>
    <dbReference type="NCBI Taxonomy" id="34485"/>
    <lineage>
        <taxon>Eukaryota</taxon>
        <taxon>Fungi</taxon>
        <taxon>Fungi incertae sedis</taxon>
        <taxon>Zoopagomycota</taxon>
        <taxon>Entomophthoromycotina</taxon>
        <taxon>Entomophthoromycetes</taxon>
        <taxon>Entomophthorales</taxon>
        <taxon>Entomophthoraceae</taxon>
        <taxon>Entomophthora</taxon>
    </lineage>
</organism>
<keyword evidence="1" id="KW-0418">Kinase</keyword>
<dbReference type="Proteomes" id="UP001165960">
    <property type="component" value="Unassembled WGS sequence"/>
</dbReference>
<proteinExistence type="predicted"/>
<name>A0ACC2SBF3_9FUNG</name>
<comment type="caution">
    <text evidence="1">The sequence shown here is derived from an EMBL/GenBank/DDBJ whole genome shotgun (WGS) entry which is preliminary data.</text>
</comment>
<accession>A0ACC2SBF3</accession>
<keyword evidence="1" id="KW-0808">Transferase</keyword>